<accession>A0ABP7VU46</accession>
<gene>
    <name evidence="1" type="ORF">GCM10022389_19810</name>
</gene>
<sequence>MKPNIRIICLAQYLLKNPDGLTLQELFFFLKTRSLNVNESLFDQDLEQMRLLGLNLRFEGNKIILTNETLPDFWNLDSPID</sequence>
<organism evidence="1 2">
    <name type="scientific">Flavobacterium cheonanense</name>
    <dbReference type="NCBI Taxonomy" id="706183"/>
    <lineage>
        <taxon>Bacteria</taxon>
        <taxon>Pseudomonadati</taxon>
        <taxon>Bacteroidota</taxon>
        <taxon>Flavobacteriia</taxon>
        <taxon>Flavobacteriales</taxon>
        <taxon>Flavobacteriaceae</taxon>
        <taxon>Flavobacterium</taxon>
    </lineage>
</organism>
<keyword evidence="2" id="KW-1185">Reference proteome</keyword>
<dbReference type="EMBL" id="BAABCT010000005">
    <property type="protein sequence ID" value="GAA4074305.1"/>
    <property type="molecule type" value="Genomic_DNA"/>
</dbReference>
<protein>
    <recommendedName>
        <fullName evidence="3">WYL domain-containing protein</fullName>
    </recommendedName>
</protein>
<dbReference type="RefSeq" id="WP_344816552.1">
    <property type="nucleotide sequence ID" value="NZ_BAABCT010000005.1"/>
</dbReference>
<evidence type="ECO:0000313" key="2">
    <source>
        <dbReference type="Proteomes" id="UP001500367"/>
    </source>
</evidence>
<reference evidence="2" key="1">
    <citation type="journal article" date="2019" name="Int. J. Syst. Evol. Microbiol.">
        <title>The Global Catalogue of Microorganisms (GCM) 10K type strain sequencing project: providing services to taxonomists for standard genome sequencing and annotation.</title>
        <authorList>
            <consortium name="The Broad Institute Genomics Platform"/>
            <consortium name="The Broad Institute Genome Sequencing Center for Infectious Disease"/>
            <person name="Wu L."/>
            <person name="Ma J."/>
        </authorList>
    </citation>
    <scope>NUCLEOTIDE SEQUENCE [LARGE SCALE GENOMIC DNA]</scope>
    <source>
        <strain evidence="2">JCM 17069</strain>
    </source>
</reference>
<name>A0ABP7VU46_9FLAO</name>
<evidence type="ECO:0008006" key="3">
    <source>
        <dbReference type="Google" id="ProtNLM"/>
    </source>
</evidence>
<evidence type="ECO:0000313" key="1">
    <source>
        <dbReference type="EMBL" id="GAA4074305.1"/>
    </source>
</evidence>
<proteinExistence type="predicted"/>
<comment type="caution">
    <text evidence="1">The sequence shown here is derived from an EMBL/GenBank/DDBJ whole genome shotgun (WGS) entry which is preliminary data.</text>
</comment>
<dbReference type="Proteomes" id="UP001500367">
    <property type="component" value="Unassembled WGS sequence"/>
</dbReference>